<dbReference type="Pfam" id="PF12679">
    <property type="entry name" value="ABC2_membrane_2"/>
    <property type="match status" value="1"/>
</dbReference>
<comment type="caution">
    <text evidence="2">The sequence shown here is derived from an EMBL/GenBank/DDBJ whole genome shotgun (WGS) entry which is preliminary data.</text>
</comment>
<organism evidence="2 3">
    <name type="scientific">Petrotoga mexicana DSM 14811</name>
    <dbReference type="NCBI Taxonomy" id="1122954"/>
    <lineage>
        <taxon>Bacteria</taxon>
        <taxon>Thermotogati</taxon>
        <taxon>Thermotogota</taxon>
        <taxon>Thermotogae</taxon>
        <taxon>Petrotogales</taxon>
        <taxon>Petrotogaceae</taxon>
        <taxon>Petrotoga</taxon>
    </lineage>
</organism>
<proteinExistence type="predicted"/>
<feature type="transmembrane region" description="Helical" evidence="1">
    <location>
        <begin position="238"/>
        <end position="261"/>
    </location>
</feature>
<keyword evidence="1" id="KW-0472">Membrane</keyword>
<name>A0A2K1P6K2_9BACT</name>
<accession>A0A2K1P6K2</accession>
<dbReference type="PANTHER" id="PTHR37305:SF1">
    <property type="entry name" value="MEMBRANE PROTEIN"/>
    <property type="match status" value="1"/>
</dbReference>
<keyword evidence="1" id="KW-1133">Transmembrane helix</keyword>
<feature type="transmembrane region" description="Helical" evidence="1">
    <location>
        <begin position="120"/>
        <end position="147"/>
    </location>
</feature>
<feature type="transmembrane region" description="Helical" evidence="1">
    <location>
        <begin position="159"/>
        <end position="184"/>
    </location>
</feature>
<feature type="transmembrane region" description="Helical" evidence="1">
    <location>
        <begin position="12"/>
        <end position="32"/>
    </location>
</feature>
<keyword evidence="3" id="KW-1185">Reference proteome</keyword>
<dbReference type="GO" id="GO:0140359">
    <property type="term" value="F:ABC-type transporter activity"/>
    <property type="evidence" value="ECO:0007669"/>
    <property type="project" value="InterPro"/>
</dbReference>
<evidence type="ECO:0000313" key="2">
    <source>
        <dbReference type="EMBL" id="PNR98420.1"/>
    </source>
</evidence>
<evidence type="ECO:0008006" key="4">
    <source>
        <dbReference type="Google" id="ProtNLM"/>
    </source>
</evidence>
<feature type="transmembrane region" description="Helical" evidence="1">
    <location>
        <begin position="80"/>
        <end position="99"/>
    </location>
</feature>
<evidence type="ECO:0000313" key="3">
    <source>
        <dbReference type="Proteomes" id="UP000236604"/>
    </source>
</evidence>
<dbReference type="EMBL" id="AZRN01000034">
    <property type="protein sequence ID" value="PNR98420.1"/>
    <property type="molecule type" value="Genomic_DNA"/>
</dbReference>
<protein>
    <recommendedName>
        <fullName evidence="4">ABC transporter permease</fullName>
    </recommendedName>
</protein>
<evidence type="ECO:0000256" key="1">
    <source>
        <dbReference type="SAM" id="Phobius"/>
    </source>
</evidence>
<dbReference type="GO" id="GO:0005886">
    <property type="term" value="C:plasma membrane"/>
    <property type="evidence" value="ECO:0007669"/>
    <property type="project" value="UniProtKB-SubCell"/>
</dbReference>
<dbReference type="Proteomes" id="UP000236604">
    <property type="component" value="Unassembled WGS sequence"/>
</dbReference>
<gene>
    <name evidence="2" type="ORF">X927_09200</name>
</gene>
<dbReference type="RefSeq" id="WP_103077715.1">
    <property type="nucleotide sequence ID" value="NZ_AZRN01000034.1"/>
</dbReference>
<sequence>MNLNLLKKELKFTYKNTILWSLLFVLFTGMYIPMSNQILSQSNNVLELINNMPKFLLESFDFSEQIFTKPEGIFGSEGMSFVYLLGAVFSAMLVGKVFADEYEKGTIEYLSVKPISRSTLYITKFTNIMINILFLNIIFTISVVSMYAIFMEYEYNPEILLAFGIYSLTVQIFFSSISVIISILTQNNSSNLGISLSILIFMYFGDTMAKTIEATSWIKYFSIFNYIPLMETVLEEKIFWVNSLIILLISFGIYYFSYYLFKNKDINV</sequence>
<dbReference type="PANTHER" id="PTHR37305">
    <property type="entry name" value="INTEGRAL MEMBRANE PROTEIN-RELATED"/>
    <property type="match status" value="1"/>
</dbReference>
<keyword evidence="1" id="KW-0812">Transmembrane</keyword>
<reference evidence="2 3" key="1">
    <citation type="submission" date="2013-12" db="EMBL/GenBank/DDBJ databases">
        <title>Comparative genomics of Petrotoga isolates.</title>
        <authorList>
            <person name="Nesbo C.L."/>
            <person name="Charchuk R."/>
            <person name="Chow K."/>
        </authorList>
    </citation>
    <scope>NUCLEOTIDE SEQUENCE [LARGE SCALE GENOMIC DNA]</scope>
    <source>
        <strain evidence="2 3">DSM 14811</strain>
    </source>
</reference>
<dbReference type="AlphaFoldDB" id="A0A2K1P6K2"/>